<sequence length="531" mass="57595">MWLWSLLLSFPLSLAVSGLHEPEAPERDGELHCGPQGLRFTVQPPDLGTGDPPALIVWDDHGQLYQLQNDSGCGTQVMAGPGSSMVLEASYGSCYVTELGTQHVMPVGVEGADAAGHKTVEETRLLKCPLGLPAPNAVGADLCDSVPERDRLPCLPSPAAQEDCKRLGCCYNPSGKSCHYGNTVTTHCTQDGHFAIAVARDVTAPPLLVRSVHLASQNSSECDPVTATQAFALFRFPFTACGTTRRVTGDQAVYEVELSAARDVSTWSRGSVTRDSIFRLRVRCTYAVSSNALPVTVQVFLLPPPLPETQPGPLTLELRVAKDKNYSSYYSVDDYPVVKLLRDPIYVEVSIRHRTDPNLGMLLQCWATPGPDPRHRLQWALLVRGCPYTGDNYQTQLIPVQEDAGLPFPSHYQRFSISTFSFVDSGARRALGGPVYLHCSVSICQPEGTLSCVTCPVARRRRSSGSFHNSTASISGQGPLILLQATTDASENLRKFSGPPVDARALWVASLSGTFIVGILLVSYLAIKKRR</sequence>
<comment type="function">
    <text evidence="14">Component of the zona pellucida, an extracellular matrix surrounding oocytes which mediates sperm binding, induction of the acrosome reaction and prevents post-fertilization polyspermy. The zona pellucida is composed of 3 to 4 glycoproteins, ZP1, ZP2, ZP3, and ZP4. ZP4 may act as a sperm receptor.</text>
</comment>
<evidence type="ECO:0000256" key="15">
    <source>
        <dbReference type="ARBA" id="ARBA00040238"/>
    </source>
</evidence>
<name>A0A7J8BN52_MOLMO</name>
<protein>
    <recommendedName>
        <fullName evidence="15">Zona pellucida sperm-binding protein 4</fullName>
    </recommendedName>
    <alternativeName>
        <fullName evidence="17">Zona pellucida glycoprotein 4</fullName>
    </alternativeName>
    <alternativeName>
        <fullName evidence="16">Zona pellucida protein B</fullName>
    </alternativeName>
</protein>
<evidence type="ECO:0000256" key="3">
    <source>
        <dbReference type="ARBA" id="ARBA00022525"/>
    </source>
</evidence>
<dbReference type="EMBL" id="JACASF010000023">
    <property type="protein sequence ID" value="KAF6400148.1"/>
    <property type="molecule type" value="Genomic_DNA"/>
</dbReference>
<accession>A0A7J8BN52</accession>
<keyword evidence="12" id="KW-0278">Fertilization</keyword>
<keyword evidence="3" id="KW-0964">Secreted</keyword>
<dbReference type="InterPro" id="IPR044913">
    <property type="entry name" value="P_trefoil_dom_sf"/>
</dbReference>
<evidence type="ECO:0000256" key="7">
    <source>
        <dbReference type="ARBA" id="ARBA00022729"/>
    </source>
</evidence>
<evidence type="ECO:0000259" key="21">
    <source>
        <dbReference type="PROSITE" id="PS51034"/>
    </source>
</evidence>
<dbReference type="InterPro" id="IPR054554">
    <property type="entry name" value="ZP1/4_Ig-like"/>
</dbReference>
<reference evidence="23 24" key="1">
    <citation type="journal article" date="2020" name="Nature">
        <title>Six reference-quality genomes reveal evolution of bat adaptations.</title>
        <authorList>
            <person name="Jebb D."/>
            <person name="Huang Z."/>
            <person name="Pippel M."/>
            <person name="Hughes G.M."/>
            <person name="Lavrichenko K."/>
            <person name="Devanna P."/>
            <person name="Winkler S."/>
            <person name="Jermiin L.S."/>
            <person name="Skirmuntt E.C."/>
            <person name="Katzourakis A."/>
            <person name="Burkitt-Gray L."/>
            <person name="Ray D.A."/>
            <person name="Sullivan K.A.M."/>
            <person name="Roscito J.G."/>
            <person name="Kirilenko B.M."/>
            <person name="Davalos L.M."/>
            <person name="Corthals A.P."/>
            <person name="Power M.L."/>
            <person name="Jones G."/>
            <person name="Ransome R.D."/>
            <person name="Dechmann D.K.N."/>
            <person name="Locatelli A.G."/>
            <person name="Puechmaille S.J."/>
            <person name="Fedrigo O."/>
            <person name="Jarvis E.D."/>
            <person name="Hiller M."/>
            <person name="Vernes S.C."/>
            <person name="Myers E.W."/>
            <person name="Teeling E.C."/>
        </authorList>
    </citation>
    <scope>NUCLEOTIDE SEQUENCE [LARGE SCALE GENOMIC DNA]</scope>
    <source>
        <strain evidence="23">MMolMol1</strain>
        <tissue evidence="23">Muscle</tissue>
    </source>
</reference>
<gene>
    <name evidence="23" type="ORF">HJG59_020236</name>
</gene>
<dbReference type="GO" id="GO:0005886">
    <property type="term" value="C:plasma membrane"/>
    <property type="evidence" value="ECO:0007669"/>
    <property type="project" value="UniProtKB-SubCell"/>
</dbReference>
<keyword evidence="2" id="KW-1003">Cell membrane</keyword>
<evidence type="ECO:0000256" key="14">
    <source>
        <dbReference type="ARBA" id="ARBA00037545"/>
    </source>
</evidence>
<evidence type="ECO:0000256" key="8">
    <source>
        <dbReference type="ARBA" id="ARBA00022989"/>
    </source>
</evidence>
<evidence type="ECO:0000256" key="13">
    <source>
        <dbReference type="ARBA" id="ARBA00024183"/>
    </source>
</evidence>
<dbReference type="PANTHER" id="PTHR23343">
    <property type="entry name" value="ZONA PELLUCIDA SPERM-BINDING PROTEIN"/>
    <property type="match status" value="1"/>
</dbReference>
<evidence type="ECO:0000256" key="10">
    <source>
        <dbReference type="ARBA" id="ARBA00023157"/>
    </source>
</evidence>
<comment type="subcellular location">
    <subcellularLocation>
        <location evidence="1">Cell membrane</location>
        <topology evidence="1">Single-pass type I membrane protein</topology>
    </subcellularLocation>
    <subcellularLocation>
        <location evidence="13">Zona pellucida</location>
    </subcellularLocation>
</comment>
<dbReference type="AlphaFoldDB" id="A0A7J8BN52"/>
<dbReference type="PROSITE" id="PS51034">
    <property type="entry name" value="ZP_2"/>
    <property type="match status" value="1"/>
</dbReference>
<dbReference type="Pfam" id="PF00088">
    <property type="entry name" value="Trefoil"/>
    <property type="match status" value="1"/>
</dbReference>
<dbReference type="InterPro" id="IPR042235">
    <property type="entry name" value="ZP-C_dom"/>
</dbReference>
<evidence type="ECO:0000256" key="1">
    <source>
        <dbReference type="ARBA" id="ARBA00004251"/>
    </source>
</evidence>
<dbReference type="InterPro" id="IPR055355">
    <property type="entry name" value="ZP-C"/>
</dbReference>
<evidence type="ECO:0000256" key="11">
    <source>
        <dbReference type="ARBA" id="ARBA00023180"/>
    </source>
</evidence>
<dbReference type="FunCoup" id="A0A7J8BN52">
    <property type="interactions" value="75"/>
</dbReference>
<proteinExistence type="predicted"/>
<feature type="transmembrane region" description="Helical" evidence="19">
    <location>
        <begin position="505"/>
        <end position="527"/>
    </location>
</feature>
<evidence type="ECO:0000256" key="17">
    <source>
        <dbReference type="ARBA" id="ARBA00042573"/>
    </source>
</evidence>
<dbReference type="Pfam" id="PF23344">
    <property type="entry name" value="ZP-N"/>
    <property type="match status" value="1"/>
</dbReference>
<keyword evidence="6 19" id="KW-0812">Transmembrane</keyword>
<dbReference type="Gene3D" id="2.60.40.4100">
    <property type="entry name" value="Zona pellucida, ZP-C domain"/>
    <property type="match status" value="1"/>
</dbReference>
<dbReference type="Gene3D" id="4.10.110.10">
    <property type="entry name" value="Spasmolytic Protein, domain 1"/>
    <property type="match status" value="1"/>
</dbReference>
<keyword evidence="7 20" id="KW-0732">Signal</keyword>
<dbReference type="InterPro" id="IPR051148">
    <property type="entry name" value="Zona_Pellucida_Domain_gp"/>
</dbReference>
<keyword evidence="11" id="KW-0325">Glycoprotein</keyword>
<dbReference type="GO" id="GO:0032190">
    <property type="term" value="F:acrosin binding"/>
    <property type="evidence" value="ECO:0007669"/>
    <property type="project" value="TreeGrafter"/>
</dbReference>
<keyword evidence="9 19" id="KW-0472">Membrane</keyword>
<dbReference type="GO" id="GO:0007339">
    <property type="term" value="P:binding of sperm to zona pellucida"/>
    <property type="evidence" value="ECO:0007669"/>
    <property type="project" value="TreeGrafter"/>
</dbReference>
<evidence type="ECO:0000256" key="19">
    <source>
        <dbReference type="SAM" id="Phobius"/>
    </source>
</evidence>
<feature type="disulfide bond" evidence="18">
    <location>
        <begin position="154"/>
        <end position="169"/>
    </location>
</feature>
<keyword evidence="8 19" id="KW-1133">Transmembrane helix</keyword>
<dbReference type="InterPro" id="IPR055356">
    <property type="entry name" value="ZP-N"/>
</dbReference>
<evidence type="ECO:0000256" key="5">
    <source>
        <dbReference type="ARBA" id="ARBA00022685"/>
    </source>
</evidence>
<keyword evidence="24" id="KW-1185">Reference proteome</keyword>
<dbReference type="Gene3D" id="2.60.40.3210">
    <property type="entry name" value="Zona pellucida, ZP-N domain"/>
    <property type="match status" value="1"/>
</dbReference>
<dbReference type="Pfam" id="PF22821">
    <property type="entry name" value="ZP1_ZP4_Ig-like"/>
    <property type="match status" value="1"/>
</dbReference>
<evidence type="ECO:0000256" key="16">
    <source>
        <dbReference type="ARBA" id="ARBA00042273"/>
    </source>
</evidence>
<dbReference type="InParanoid" id="A0A7J8BN52"/>
<dbReference type="GO" id="GO:0060468">
    <property type="term" value="P:prevention of polyspermy"/>
    <property type="evidence" value="ECO:0007669"/>
    <property type="project" value="TreeGrafter"/>
</dbReference>
<evidence type="ECO:0000256" key="9">
    <source>
        <dbReference type="ARBA" id="ARBA00023136"/>
    </source>
</evidence>
<evidence type="ECO:0000256" key="20">
    <source>
        <dbReference type="SAM" id="SignalP"/>
    </source>
</evidence>
<keyword evidence="5" id="KW-0165">Cleavage on pair of basic residues</keyword>
<dbReference type="GO" id="GO:0035805">
    <property type="term" value="C:egg coat"/>
    <property type="evidence" value="ECO:0007669"/>
    <property type="project" value="UniProtKB-SubCell"/>
</dbReference>
<evidence type="ECO:0000256" key="6">
    <source>
        <dbReference type="ARBA" id="ARBA00022692"/>
    </source>
</evidence>
<evidence type="ECO:0000313" key="24">
    <source>
        <dbReference type="Proteomes" id="UP000550707"/>
    </source>
</evidence>
<evidence type="ECO:0000256" key="18">
    <source>
        <dbReference type="PROSITE-ProRule" id="PRU00779"/>
    </source>
</evidence>
<evidence type="ECO:0000313" key="23">
    <source>
        <dbReference type="EMBL" id="KAF6400148.1"/>
    </source>
</evidence>
<dbReference type="PROSITE" id="PS51448">
    <property type="entry name" value="P_TREFOIL_2"/>
    <property type="match status" value="1"/>
</dbReference>
<evidence type="ECO:0000256" key="12">
    <source>
        <dbReference type="ARBA" id="ARBA00023279"/>
    </source>
</evidence>
<dbReference type="Pfam" id="PF00100">
    <property type="entry name" value="Zona_pellucida"/>
    <property type="match status" value="1"/>
</dbReference>
<feature type="domain" description="ZP" evidence="21">
    <location>
        <begin position="187"/>
        <end position="462"/>
    </location>
</feature>
<evidence type="ECO:0000259" key="22">
    <source>
        <dbReference type="PROSITE" id="PS51448"/>
    </source>
</evidence>
<organism evidence="23 24">
    <name type="scientific">Molossus molossus</name>
    <name type="common">Pallas' mastiff bat</name>
    <name type="synonym">Vespertilio molossus</name>
    <dbReference type="NCBI Taxonomy" id="27622"/>
    <lineage>
        <taxon>Eukaryota</taxon>
        <taxon>Metazoa</taxon>
        <taxon>Chordata</taxon>
        <taxon>Craniata</taxon>
        <taxon>Vertebrata</taxon>
        <taxon>Euteleostomi</taxon>
        <taxon>Mammalia</taxon>
        <taxon>Eutheria</taxon>
        <taxon>Laurasiatheria</taxon>
        <taxon>Chiroptera</taxon>
        <taxon>Yangochiroptera</taxon>
        <taxon>Molossidae</taxon>
        <taxon>Molossus</taxon>
    </lineage>
</organism>
<dbReference type="SMART" id="SM00241">
    <property type="entry name" value="ZP"/>
    <property type="match status" value="1"/>
</dbReference>
<dbReference type="SMART" id="SM00018">
    <property type="entry name" value="PD"/>
    <property type="match status" value="1"/>
</dbReference>
<dbReference type="Proteomes" id="UP000550707">
    <property type="component" value="Unassembled WGS sequence"/>
</dbReference>
<dbReference type="InterPro" id="IPR001507">
    <property type="entry name" value="ZP_dom"/>
</dbReference>
<dbReference type="GO" id="GO:0035804">
    <property type="term" value="F:structural constituent of egg coat"/>
    <property type="evidence" value="ECO:0007669"/>
    <property type="project" value="TreeGrafter"/>
</dbReference>
<dbReference type="PANTHER" id="PTHR23343:SF31">
    <property type="entry name" value="ZONA PELLUCIDA SPERM-BINDING PROTEIN 4"/>
    <property type="match status" value="1"/>
</dbReference>
<dbReference type="OrthoDB" id="8919081at2759"/>
<feature type="domain" description="P-type" evidence="22">
    <location>
        <begin position="141"/>
        <end position="182"/>
    </location>
</feature>
<dbReference type="SUPFAM" id="SSF57492">
    <property type="entry name" value="Trefoil"/>
    <property type="match status" value="1"/>
</dbReference>
<dbReference type="CDD" id="cd00111">
    <property type="entry name" value="Trefoil"/>
    <property type="match status" value="1"/>
</dbReference>
<evidence type="ECO:0000256" key="4">
    <source>
        <dbReference type="ARBA" id="ARBA00022530"/>
    </source>
</evidence>
<evidence type="ECO:0000256" key="2">
    <source>
        <dbReference type="ARBA" id="ARBA00022475"/>
    </source>
</evidence>
<comment type="caution">
    <text evidence="23">The sequence shown here is derived from an EMBL/GenBank/DDBJ whole genome shotgun (WGS) entry which is preliminary data.</text>
</comment>
<feature type="signal peptide" evidence="20">
    <location>
        <begin position="1"/>
        <end position="15"/>
    </location>
</feature>
<dbReference type="InterPro" id="IPR000519">
    <property type="entry name" value="P_trefoil_dom"/>
</dbReference>
<keyword evidence="4" id="KW-0272">Extracellular matrix</keyword>
<feature type="chain" id="PRO_5029614648" description="Zona pellucida sperm-binding protein 4" evidence="20">
    <location>
        <begin position="16"/>
        <end position="531"/>
    </location>
</feature>
<comment type="caution">
    <text evidence="18">Lacks conserved residue(s) required for the propagation of feature annotation.</text>
</comment>
<keyword evidence="10 18" id="KW-1015">Disulfide bond</keyword>